<dbReference type="InterPro" id="IPR020449">
    <property type="entry name" value="Tscrpt_reg_AraC-type_HTH"/>
</dbReference>
<dbReference type="Gene3D" id="1.10.10.60">
    <property type="entry name" value="Homeodomain-like"/>
    <property type="match status" value="2"/>
</dbReference>
<dbReference type="SUPFAM" id="SSF51215">
    <property type="entry name" value="Regulatory protein AraC"/>
    <property type="match status" value="1"/>
</dbReference>
<proteinExistence type="predicted"/>
<dbReference type="PANTHER" id="PTHR43280">
    <property type="entry name" value="ARAC-FAMILY TRANSCRIPTIONAL REGULATOR"/>
    <property type="match status" value="1"/>
</dbReference>
<dbReference type="InterPro" id="IPR009057">
    <property type="entry name" value="Homeodomain-like_sf"/>
</dbReference>
<evidence type="ECO:0000256" key="3">
    <source>
        <dbReference type="ARBA" id="ARBA00023163"/>
    </source>
</evidence>
<dbReference type="PROSITE" id="PS00041">
    <property type="entry name" value="HTH_ARAC_FAMILY_1"/>
    <property type="match status" value="1"/>
</dbReference>
<evidence type="ECO:0000259" key="4">
    <source>
        <dbReference type="PROSITE" id="PS01124"/>
    </source>
</evidence>
<dbReference type="SMART" id="SM00342">
    <property type="entry name" value="HTH_ARAC"/>
    <property type="match status" value="1"/>
</dbReference>
<accession>A0A172TEB2</accession>
<name>A0A172TEB2_9BACL</name>
<dbReference type="OrthoDB" id="192171at2"/>
<dbReference type="AlphaFoldDB" id="A0A172TEB2"/>
<evidence type="ECO:0000256" key="2">
    <source>
        <dbReference type="ARBA" id="ARBA00023125"/>
    </source>
</evidence>
<dbReference type="PATRIC" id="fig|1178515.4.peg.496"/>
<feature type="domain" description="HTH araC/xylS-type" evidence="4">
    <location>
        <begin position="154"/>
        <end position="252"/>
    </location>
</feature>
<dbReference type="Pfam" id="PF12833">
    <property type="entry name" value="HTH_18"/>
    <property type="match status" value="1"/>
</dbReference>
<organism evidence="5 6">
    <name type="scientific">Paenibacillus swuensis</name>
    <dbReference type="NCBI Taxonomy" id="1178515"/>
    <lineage>
        <taxon>Bacteria</taxon>
        <taxon>Bacillati</taxon>
        <taxon>Bacillota</taxon>
        <taxon>Bacilli</taxon>
        <taxon>Bacillales</taxon>
        <taxon>Paenibacillaceae</taxon>
        <taxon>Paenibacillus</taxon>
    </lineage>
</organism>
<keyword evidence="2" id="KW-0238">DNA-binding</keyword>
<dbReference type="InterPro" id="IPR037923">
    <property type="entry name" value="HTH-like"/>
</dbReference>
<dbReference type="PANTHER" id="PTHR43280:SF28">
    <property type="entry name" value="HTH-TYPE TRANSCRIPTIONAL ACTIVATOR RHAS"/>
    <property type="match status" value="1"/>
</dbReference>
<keyword evidence="6" id="KW-1185">Reference proteome</keyword>
<dbReference type="EMBL" id="CP011388">
    <property type="protein sequence ID" value="ANE45389.1"/>
    <property type="molecule type" value="Genomic_DNA"/>
</dbReference>
<dbReference type="Proteomes" id="UP000076927">
    <property type="component" value="Chromosome"/>
</dbReference>
<reference evidence="5 6" key="1">
    <citation type="submission" date="2015-01" db="EMBL/GenBank/DDBJ databases">
        <title>Paenibacillus swuensis/DY6/whole genome sequencing.</title>
        <authorList>
            <person name="Kim M.K."/>
            <person name="Srinivasan S."/>
            <person name="Lee J.-J."/>
        </authorList>
    </citation>
    <scope>NUCLEOTIDE SEQUENCE [LARGE SCALE GENOMIC DNA]</scope>
    <source>
        <strain evidence="5 6">DY6</strain>
    </source>
</reference>
<keyword evidence="3" id="KW-0804">Transcription</keyword>
<dbReference type="PRINTS" id="PR00032">
    <property type="entry name" value="HTHARAC"/>
</dbReference>
<evidence type="ECO:0000256" key="1">
    <source>
        <dbReference type="ARBA" id="ARBA00023015"/>
    </source>
</evidence>
<dbReference type="InterPro" id="IPR018060">
    <property type="entry name" value="HTH_AraC"/>
</dbReference>
<dbReference type="SUPFAM" id="SSF46689">
    <property type="entry name" value="Homeodomain-like"/>
    <property type="match status" value="2"/>
</dbReference>
<protein>
    <recommendedName>
        <fullName evidence="4">HTH araC/xylS-type domain-containing protein</fullName>
    </recommendedName>
</protein>
<dbReference type="RefSeq" id="WP_068603974.1">
    <property type="nucleotide sequence ID" value="NZ_CP011388.1"/>
</dbReference>
<evidence type="ECO:0000313" key="5">
    <source>
        <dbReference type="EMBL" id="ANE45389.1"/>
    </source>
</evidence>
<gene>
    <name evidence="5" type="ORF">SY83_02560</name>
</gene>
<evidence type="ECO:0000313" key="6">
    <source>
        <dbReference type="Proteomes" id="UP000076927"/>
    </source>
</evidence>
<dbReference type="GO" id="GO:0003700">
    <property type="term" value="F:DNA-binding transcription factor activity"/>
    <property type="evidence" value="ECO:0007669"/>
    <property type="project" value="InterPro"/>
</dbReference>
<keyword evidence="1" id="KW-0805">Transcription regulation</keyword>
<dbReference type="KEGG" id="pswu:SY83_02560"/>
<sequence>MHIISATLYEENEGWGHASFVQDYDLLLLVTGGELIYTINGDSHHLSAGHVLLLPHGTRREGAGVRSKSHRKMAVRFQQNDASSDLPMIAMRKPIVYPTAKLSFWNDRMYTLLKHWSEKQPYYPLLCTSILNELLVTVYNEHHTHTHTVKPYLRMVREYITTHFNSPLDIGFLAQLADKKKSYLITSFRNHYGEPPIAYMHQLRIAEAEKLLISTNASIESIADQLGYCDASYFNRMFRQRVGLSPAKYRLQHK</sequence>
<dbReference type="GO" id="GO:0043565">
    <property type="term" value="F:sequence-specific DNA binding"/>
    <property type="evidence" value="ECO:0007669"/>
    <property type="project" value="InterPro"/>
</dbReference>
<dbReference type="STRING" id="1178515.SY83_02560"/>
<dbReference type="PROSITE" id="PS01124">
    <property type="entry name" value="HTH_ARAC_FAMILY_2"/>
    <property type="match status" value="1"/>
</dbReference>
<dbReference type="InterPro" id="IPR018062">
    <property type="entry name" value="HTH_AraC-typ_CS"/>
</dbReference>